<reference evidence="1" key="3">
    <citation type="submission" date="2025-09" db="UniProtKB">
        <authorList>
            <consortium name="Ensembl"/>
        </authorList>
    </citation>
    <scope>IDENTIFICATION</scope>
</reference>
<accession>A0A4X2JTQ4</accession>
<reference evidence="1" key="2">
    <citation type="submission" date="2025-08" db="UniProtKB">
        <authorList>
            <consortium name="Ensembl"/>
        </authorList>
    </citation>
    <scope>IDENTIFICATION</scope>
</reference>
<evidence type="ECO:0000313" key="2">
    <source>
        <dbReference type="Proteomes" id="UP000314987"/>
    </source>
</evidence>
<dbReference type="GeneTree" id="ENSGT00940000159344"/>
<dbReference type="Ensembl" id="ENSVURT00010000566.1">
    <property type="protein sequence ID" value="ENSVURP00010000477.1"/>
    <property type="gene ID" value="ENSVURG00010000424.1"/>
</dbReference>
<evidence type="ECO:0000313" key="1">
    <source>
        <dbReference type="Ensembl" id="ENSVURP00010000477.1"/>
    </source>
</evidence>
<protein>
    <submittedName>
        <fullName evidence="1">Solute carrier family 25 member 13</fullName>
    </submittedName>
</protein>
<keyword evidence="2" id="KW-1185">Reference proteome</keyword>
<name>A0A4X2JTQ4_VOMUR</name>
<dbReference type="AlphaFoldDB" id="A0A4X2JTQ4"/>
<sequence length="72" mass="8056">MAAAKVTLTKRADPSELRTIFLKYASVEKNGEFFMSPNDFINRYLNIFGDCQPNPETVELLGSVVDQTKDGI</sequence>
<dbReference type="Proteomes" id="UP000314987">
    <property type="component" value="Unassembled WGS sequence"/>
</dbReference>
<proteinExistence type="predicted"/>
<reference evidence="2" key="1">
    <citation type="submission" date="2018-12" db="EMBL/GenBank/DDBJ databases">
        <authorList>
            <person name="Yazar S."/>
        </authorList>
    </citation>
    <scope>NUCLEOTIDE SEQUENCE [LARGE SCALE GENOMIC DNA]</scope>
</reference>
<gene>
    <name evidence="1" type="primary">SLC25A13</name>
</gene>
<organism evidence="1 2">
    <name type="scientific">Vombatus ursinus</name>
    <name type="common">Common wombat</name>
    <dbReference type="NCBI Taxonomy" id="29139"/>
    <lineage>
        <taxon>Eukaryota</taxon>
        <taxon>Metazoa</taxon>
        <taxon>Chordata</taxon>
        <taxon>Craniata</taxon>
        <taxon>Vertebrata</taxon>
        <taxon>Euteleostomi</taxon>
        <taxon>Mammalia</taxon>
        <taxon>Metatheria</taxon>
        <taxon>Diprotodontia</taxon>
        <taxon>Vombatidae</taxon>
        <taxon>Vombatus</taxon>
    </lineage>
</organism>